<proteinExistence type="predicted"/>
<evidence type="ECO:0000313" key="2">
    <source>
        <dbReference type="Proteomes" id="UP001597094"/>
    </source>
</evidence>
<dbReference type="Proteomes" id="UP001597094">
    <property type="component" value="Unassembled WGS sequence"/>
</dbReference>
<organism evidence="1 2">
    <name type="scientific">Pontibacter rugosus</name>
    <dbReference type="NCBI Taxonomy" id="1745966"/>
    <lineage>
        <taxon>Bacteria</taxon>
        <taxon>Pseudomonadati</taxon>
        <taxon>Bacteroidota</taxon>
        <taxon>Cytophagia</taxon>
        <taxon>Cytophagales</taxon>
        <taxon>Hymenobacteraceae</taxon>
        <taxon>Pontibacter</taxon>
    </lineage>
</organism>
<name>A0ABW3SNC3_9BACT</name>
<comment type="caution">
    <text evidence="1">The sequence shown here is derived from an EMBL/GenBank/DDBJ whole genome shotgun (WGS) entry which is preliminary data.</text>
</comment>
<evidence type="ECO:0008006" key="3">
    <source>
        <dbReference type="Google" id="ProtNLM"/>
    </source>
</evidence>
<evidence type="ECO:0000313" key="1">
    <source>
        <dbReference type="EMBL" id="MFD1186414.1"/>
    </source>
</evidence>
<gene>
    <name evidence="1" type="ORF">ACFQ2O_09370</name>
</gene>
<dbReference type="RefSeq" id="WP_377526242.1">
    <property type="nucleotide sequence ID" value="NZ_JBHTLD010000068.1"/>
</dbReference>
<keyword evidence="2" id="KW-1185">Reference proteome</keyword>
<dbReference type="EMBL" id="JBHTLD010000068">
    <property type="protein sequence ID" value="MFD1186414.1"/>
    <property type="molecule type" value="Genomic_DNA"/>
</dbReference>
<sequence>MSINNIRHYMAAFTILAIITLAGCQSSSTPAGSADAEATADRRLAPQRVDIRGSVVSSRYDQGQVILEVENYAPSPNSRYTRAYVLVLPTAQMVGPDGQAISVSELRQGQQVAILLRGGGEGNLVGMGVARKVWVENNF</sequence>
<dbReference type="PROSITE" id="PS51257">
    <property type="entry name" value="PROKAR_LIPOPROTEIN"/>
    <property type="match status" value="1"/>
</dbReference>
<accession>A0ABW3SNC3</accession>
<protein>
    <recommendedName>
        <fullName evidence="3">Lipoprotein</fullName>
    </recommendedName>
</protein>
<reference evidence="2" key="1">
    <citation type="journal article" date="2019" name="Int. J. Syst. Evol. Microbiol.">
        <title>The Global Catalogue of Microorganisms (GCM) 10K type strain sequencing project: providing services to taxonomists for standard genome sequencing and annotation.</title>
        <authorList>
            <consortium name="The Broad Institute Genomics Platform"/>
            <consortium name="The Broad Institute Genome Sequencing Center for Infectious Disease"/>
            <person name="Wu L."/>
            <person name="Ma J."/>
        </authorList>
    </citation>
    <scope>NUCLEOTIDE SEQUENCE [LARGE SCALE GENOMIC DNA]</scope>
    <source>
        <strain evidence="2">JCM 31319</strain>
    </source>
</reference>